<feature type="transmembrane region" description="Helical" evidence="5">
    <location>
        <begin position="44"/>
        <end position="64"/>
    </location>
</feature>
<sequence length="346" mass="38354">MADREVVPHSLYVYAPNKSAPILFTVLFATSAAGHLWQCCRYNSWTIIGLHPLCALIFTTGYALREYGAYNYIYTTDTPQQTMTIYIMSQVFINICPNATNPASSTSPLLELANYHILGRIFYYVPHLAPISPGKVLGIFGALMGTVEAINALGVAFTSNPKGNKQNLGSILILVAISIQLCVITIFIFVAGLFHRRCITSRAPVEKRKIPTLMTTLYASMTLILIRCIYRIVEHTGNTALDTDDVDKMRNLSPLLRYEWFFYVFDAAVMLANSLLWNVFNPGRYLPRDRTVCLAGDGVSETEGGNKAGYQPTVAELGRAAMQLLTFGLWGQVFPLHEKDAQSVAS</sequence>
<dbReference type="VEuPathDB" id="FungiDB:ASPSYDRAFT_34110"/>
<dbReference type="GO" id="GO:0016020">
    <property type="term" value="C:membrane"/>
    <property type="evidence" value="ECO:0007669"/>
    <property type="project" value="UniProtKB-SubCell"/>
</dbReference>
<feature type="transmembrane region" description="Helical" evidence="5">
    <location>
        <begin position="136"/>
        <end position="159"/>
    </location>
</feature>
<protein>
    <recommendedName>
        <fullName evidence="8">RTA1 domain protein</fullName>
    </recommendedName>
</protein>
<evidence type="ECO:0000313" key="7">
    <source>
        <dbReference type="Proteomes" id="UP000184356"/>
    </source>
</evidence>
<reference evidence="7" key="1">
    <citation type="journal article" date="2017" name="Genome Biol.">
        <title>Comparative genomics reveals high biological diversity and specific adaptations in the industrially and medically important fungal genus Aspergillus.</title>
        <authorList>
            <person name="de Vries R.P."/>
            <person name="Riley R."/>
            <person name="Wiebenga A."/>
            <person name="Aguilar-Osorio G."/>
            <person name="Amillis S."/>
            <person name="Uchima C.A."/>
            <person name="Anderluh G."/>
            <person name="Asadollahi M."/>
            <person name="Askin M."/>
            <person name="Barry K."/>
            <person name="Battaglia E."/>
            <person name="Bayram O."/>
            <person name="Benocci T."/>
            <person name="Braus-Stromeyer S.A."/>
            <person name="Caldana C."/>
            <person name="Canovas D."/>
            <person name="Cerqueira G.C."/>
            <person name="Chen F."/>
            <person name="Chen W."/>
            <person name="Choi C."/>
            <person name="Clum A."/>
            <person name="Dos Santos R.A."/>
            <person name="Damasio A.R."/>
            <person name="Diallinas G."/>
            <person name="Emri T."/>
            <person name="Fekete E."/>
            <person name="Flipphi M."/>
            <person name="Freyberg S."/>
            <person name="Gallo A."/>
            <person name="Gournas C."/>
            <person name="Habgood R."/>
            <person name="Hainaut M."/>
            <person name="Harispe M.L."/>
            <person name="Henrissat B."/>
            <person name="Hilden K.S."/>
            <person name="Hope R."/>
            <person name="Hossain A."/>
            <person name="Karabika E."/>
            <person name="Karaffa L."/>
            <person name="Karanyi Z."/>
            <person name="Krasevec N."/>
            <person name="Kuo A."/>
            <person name="Kusch H."/>
            <person name="LaButti K."/>
            <person name="Lagendijk E.L."/>
            <person name="Lapidus A."/>
            <person name="Levasseur A."/>
            <person name="Lindquist E."/>
            <person name="Lipzen A."/>
            <person name="Logrieco A.F."/>
            <person name="MacCabe A."/>
            <person name="Maekelae M.R."/>
            <person name="Malavazi I."/>
            <person name="Melin P."/>
            <person name="Meyer V."/>
            <person name="Mielnichuk N."/>
            <person name="Miskei M."/>
            <person name="Molnar A.P."/>
            <person name="Mule G."/>
            <person name="Ngan C.Y."/>
            <person name="Orejas M."/>
            <person name="Orosz E."/>
            <person name="Ouedraogo J.P."/>
            <person name="Overkamp K.M."/>
            <person name="Park H.-S."/>
            <person name="Perrone G."/>
            <person name="Piumi F."/>
            <person name="Punt P.J."/>
            <person name="Ram A.F."/>
            <person name="Ramon A."/>
            <person name="Rauscher S."/>
            <person name="Record E."/>
            <person name="Riano-Pachon D.M."/>
            <person name="Robert V."/>
            <person name="Roehrig J."/>
            <person name="Ruller R."/>
            <person name="Salamov A."/>
            <person name="Salih N.S."/>
            <person name="Samson R.A."/>
            <person name="Sandor E."/>
            <person name="Sanguinetti M."/>
            <person name="Schuetze T."/>
            <person name="Sepcic K."/>
            <person name="Shelest E."/>
            <person name="Sherlock G."/>
            <person name="Sophianopoulou V."/>
            <person name="Squina F.M."/>
            <person name="Sun H."/>
            <person name="Susca A."/>
            <person name="Todd R.B."/>
            <person name="Tsang A."/>
            <person name="Unkles S.E."/>
            <person name="van de Wiele N."/>
            <person name="van Rossen-Uffink D."/>
            <person name="Oliveira J.V."/>
            <person name="Vesth T.C."/>
            <person name="Visser J."/>
            <person name="Yu J.-H."/>
            <person name="Zhou M."/>
            <person name="Andersen M.R."/>
            <person name="Archer D.B."/>
            <person name="Baker S.E."/>
            <person name="Benoit I."/>
            <person name="Brakhage A.A."/>
            <person name="Braus G.H."/>
            <person name="Fischer R."/>
            <person name="Frisvad J.C."/>
            <person name="Goldman G.H."/>
            <person name="Houbraken J."/>
            <person name="Oakley B."/>
            <person name="Pocsi I."/>
            <person name="Scazzocchio C."/>
            <person name="Seiboth B."/>
            <person name="vanKuyk P.A."/>
            <person name="Wortman J."/>
            <person name="Dyer P.S."/>
            <person name="Grigoriev I.V."/>
        </authorList>
    </citation>
    <scope>NUCLEOTIDE SEQUENCE [LARGE SCALE GENOMIC DNA]</scope>
    <source>
        <strain evidence="7">CBS 593.65</strain>
    </source>
</reference>
<organism evidence="6 7">
    <name type="scientific">Aspergillus sydowii CBS 593.65</name>
    <dbReference type="NCBI Taxonomy" id="1036612"/>
    <lineage>
        <taxon>Eukaryota</taxon>
        <taxon>Fungi</taxon>
        <taxon>Dikarya</taxon>
        <taxon>Ascomycota</taxon>
        <taxon>Pezizomycotina</taxon>
        <taxon>Eurotiomycetes</taxon>
        <taxon>Eurotiomycetidae</taxon>
        <taxon>Eurotiales</taxon>
        <taxon>Aspergillaceae</taxon>
        <taxon>Aspergillus</taxon>
        <taxon>Aspergillus subgen. Nidulantes</taxon>
    </lineage>
</organism>
<dbReference type="PANTHER" id="PTHR31465">
    <property type="entry name" value="PROTEIN RTA1-RELATED"/>
    <property type="match status" value="1"/>
</dbReference>
<evidence type="ECO:0000256" key="4">
    <source>
        <dbReference type="ARBA" id="ARBA00023136"/>
    </source>
</evidence>
<keyword evidence="3 5" id="KW-1133">Transmembrane helix</keyword>
<dbReference type="EMBL" id="KV878591">
    <property type="protein sequence ID" value="OJJ56110.1"/>
    <property type="molecule type" value="Genomic_DNA"/>
</dbReference>
<dbReference type="Proteomes" id="UP000184356">
    <property type="component" value="Unassembled WGS sequence"/>
</dbReference>
<keyword evidence="4 5" id="KW-0472">Membrane</keyword>
<evidence type="ECO:0000256" key="1">
    <source>
        <dbReference type="ARBA" id="ARBA00004141"/>
    </source>
</evidence>
<feature type="transmembrane region" description="Helical" evidence="5">
    <location>
        <begin position="215"/>
        <end position="233"/>
    </location>
</feature>
<dbReference type="InterPro" id="IPR007568">
    <property type="entry name" value="RTA1"/>
</dbReference>
<evidence type="ECO:0000256" key="5">
    <source>
        <dbReference type="SAM" id="Phobius"/>
    </source>
</evidence>
<evidence type="ECO:0000256" key="3">
    <source>
        <dbReference type="ARBA" id="ARBA00022989"/>
    </source>
</evidence>
<dbReference type="OrthoDB" id="3358017at2759"/>
<feature type="transmembrane region" description="Helical" evidence="5">
    <location>
        <begin position="260"/>
        <end position="280"/>
    </location>
</feature>
<dbReference type="PANTHER" id="PTHR31465:SF34">
    <property type="entry name" value="DOMAIN PROTEIN, PUTATIVE (AFU_ORTHOLOGUE AFUA_3G00480)-RELATED"/>
    <property type="match status" value="1"/>
</dbReference>
<dbReference type="AlphaFoldDB" id="A0A1L9T9J1"/>
<keyword evidence="2 5" id="KW-0812">Transmembrane</keyword>
<dbReference type="STRING" id="1036612.A0A1L9T9J1"/>
<proteinExistence type="predicted"/>
<dbReference type="Pfam" id="PF04479">
    <property type="entry name" value="RTA1"/>
    <property type="match status" value="1"/>
</dbReference>
<feature type="transmembrane region" description="Helical" evidence="5">
    <location>
        <begin position="171"/>
        <end position="194"/>
    </location>
</feature>
<accession>A0A1L9T9J1</accession>
<evidence type="ECO:0000256" key="2">
    <source>
        <dbReference type="ARBA" id="ARBA00022692"/>
    </source>
</evidence>
<name>A0A1L9T9J1_9EURO</name>
<keyword evidence="7" id="KW-1185">Reference proteome</keyword>
<feature type="transmembrane region" description="Helical" evidence="5">
    <location>
        <begin position="20"/>
        <end position="38"/>
    </location>
</feature>
<comment type="subcellular location">
    <subcellularLocation>
        <location evidence="1">Membrane</location>
        <topology evidence="1">Multi-pass membrane protein</topology>
    </subcellularLocation>
</comment>
<evidence type="ECO:0000313" key="6">
    <source>
        <dbReference type="EMBL" id="OJJ56110.1"/>
    </source>
</evidence>
<dbReference type="RefSeq" id="XP_040699916.1">
    <property type="nucleotide sequence ID" value="XM_040845186.1"/>
</dbReference>
<gene>
    <name evidence="6" type="ORF">ASPSYDRAFT_34110</name>
</gene>
<evidence type="ECO:0008006" key="8">
    <source>
        <dbReference type="Google" id="ProtNLM"/>
    </source>
</evidence>
<dbReference type="GeneID" id="63761259"/>